<keyword evidence="2" id="KW-1185">Reference proteome</keyword>
<reference evidence="1 2" key="1">
    <citation type="journal article" date="2018" name="Gigascience">
        <title>Genomes of trombidid mites reveal novel predicted allergens and laterally-transferred genes associated with secondary metabolism.</title>
        <authorList>
            <person name="Dong X."/>
            <person name="Chaisiri K."/>
            <person name="Xia D."/>
            <person name="Armstrong S.D."/>
            <person name="Fang Y."/>
            <person name="Donnelly M.J."/>
            <person name="Kadowaki T."/>
            <person name="McGarry J.W."/>
            <person name="Darby A.C."/>
            <person name="Makepeace B.L."/>
        </authorList>
    </citation>
    <scope>NUCLEOTIDE SEQUENCE [LARGE SCALE GENOMIC DNA]</scope>
    <source>
        <strain evidence="1">UoL-UT</strain>
    </source>
</reference>
<name>A0A443RSK1_9ACAR</name>
<protein>
    <submittedName>
        <fullName evidence="1">Uncharacterized protein</fullName>
    </submittedName>
</protein>
<comment type="caution">
    <text evidence="1">The sequence shown here is derived from an EMBL/GenBank/DDBJ whole genome shotgun (WGS) entry which is preliminary data.</text>
</comment>
<dbReference type="EMBL" id="NCKV01042857">
    <property type="protein sequence ID" value="RWS18257.1"/>
    <property type="molecule type" value="Genomic_DNA"/>
</dbReference>
<evidence type="ECO:0000313" key="1">
    <source>
        <dbReference type="EMBL" id="RWS18257.1"/>
    </source>
</evidence>
<sequence length="89" mass="10511">MRFALMNAKLFLIQIVSRYEFMKTKNTPAKPVFNSKKFVSQCDPIMLKIHSRFFSTNDAPHHHSSDFIVEKLVNYVCIYATKNQRQIEK</sequence>
<dbReference type="Proteomes" id="UP000288716">
    <property type="component" value="Unassembled WGS sequence"/>
</dbReference>
<evidence type="ECO:0000313" key="2">
    <source>
        <dbReference type="Proteomes" id="UP000288716"/>
    </source>
</evidence>
<dbReference type="VEuPathDB" id="VectorBase:LDEU013783"/>
<organism evidence="1 2">
    <name type="scientific">Leptotrombidium deliense</name>
    <dbReference type="NCBI Taxonomy" id="299467"/>
    <lineage>
        <taxon>Eukaryota</taxon>
        <taxon>Metazoa</taxon>
        <taxon>Ecdysozoa</taxon>
        <taxon>Arthropoda</taxon>
        <taxon>Chelicerata</taxon>
        <taxon>Arachnida</taxon>
        <taxon>Acari</taxon>
        <taxon>Acariformes</taxon>
        <taxon>Trombidiformes</taxon>
        <taxon>Prostigmata</taxon>
        <taxon>Anystina</taxon>
        <taxon>Parasitengona</taxon>
        <taxon>Trombiculoidea</taxon>
        <taxon>Trombiculidae</taxon>
        <taxon>Leptotrombidium</taxon>
    </lineage>
</organism>
<dbReference type="AlphaFoldDB" id="A0A443RSK1"/>
<accession>A0A443RSK1</accession>
<gene>
    <name evidence="1" type="ORF">B4U80_04197</name>
</gene>
<proteinExistence type="predicted"/>